<dbReference type="STRING" id="92947.BVG79_00426"/>
<dbReference type="OrthoDB" id="7678178at2"/>
<evidence type="ECO:0000256" key="1">
    <source>
        <dbReference type="SAM" id="SignalP"/>
    </source>
</evidence>
<feature type="domain" description="Lysozyme inhibitor LprI-like N-terminal" evidence="2">
    <location>
        <begin position="28"/>
        <end position="117"/>
    </location>
</feature>
<dbReference type="RefSeq" id="WP_085785445.1">
    <property type="nucleotide sequence ID" value="NZ_CP019937.1"/>
</dbReference>
<dbReference type="InterPro" id="IPR009739">
    <property type="entry name" value="LprI-like_N"/>
</dbReference>
<keyword evidence="1" id="KW-0732">Signal</keyword>
<evidence type="ECO:0000313" key="3">
    <source>
        <dbReference type="EMBL" id="ARO13780.1"/>
    </source>
</evidence>
<feature type="signal peptide" evidence="1">
    <location>
        <begin position="1"/>
        <end position="21"/>
    </location>
</feature>
<dbReference type="KEGG" id="kro:BVG79_00426"/>
<dbReference type="EMBL" id="CP019937">
    <property type="protein sequence ID" value="ARO13780.1"/>
    <property type="molecule type" value="Genomic_DNA"/>
</dbReference>
<dbReference type="Pfam" id="PF07007">
    <property type="entry name" value="LprI"/>
    <property type="match status" value="1"/>
</dbReference>
<dbReference type="Proteomes" id="UP000242447">
    <property type="component" value="Chromosome"/>
</dbReference>
<name>A0A1W6NXF8_9RHOB</name>
<sequence length="123" mass="13530">MKKFLCVLALLPPFLPLPVFAEEGPECPDATSTADIITCLNDKQTEAQQELDSQLQMLRGALEGERLGVLNAAQGIWEDYRSVECRSQALTVEGGSLEGVYALGCQLDLTRDRVKVLNSYELL</sequence>
<reference evidence="3 4" key="1">
    <citation type="submission" date="2017-02" db="EMBL/GenBank/DDBJ databases">
        <title>Ketogulonicigenium robustum SPU B003 Genome sequencing and assembly.</title>
        <authorList>
            <person name="Li Y."/>
            <person name="Liu L."/>
            <person name="Wang C."/>
            <person name="Zhang M."/>
            <person name="Zhang T."/>
            <person name="Zhang Y."/>
        </authorList>
    </citation>
    <scope>NUCLEOTIDE SEQUENCE [LARGE SCALE GENOMIC DNA]</scope>
    <source>
        <strain evidence="3 4">SPU_B003</strain>
    </source>
</reference>
<dbReference type="AlphaFoldDB" id="A0A1W6NXF8"/>
<feature type="chain" id="PRO_5013207336" description="Lysozyme inhibitor LprI-like N-terminal domain-containing protein" evidence="1">
    <location>
        <begin position="22"/>
        <end position="123"/>
    </location>
</feature>
<organism evidence="3 4">
    <name type="scientific">Ketogulonicigenium robustum</name>
    <dbReference type="NCBI Taxonomy" id="92947"/>
    <lineage>
        <taxon>Bacteria</taxon>
        <taxon>Pseudomonadati</taxon>
        <taxon>Pseudomonadota</taxon>
        <taxon>Alphaproteobacteria</taxon>
        <taxon>Rhodobacterales</taxon>
        <taxon>Roseobacteraceae</taxon>
        <taxon>Ketogulonicigenium</taxon>
    </lineage>
</organism>
<proteinExistence type="predicted"/>
<evidence type="ECO:0000259" key="2">
    <source>
        <dbReference type="Pfam" id="PF07007"/>
    </source>
</evidence>
<evidence type="ECO:0000313" key="4">
    <source>
        <dbReference type="Proteomes" id="UP000242447"/>
    </source>
</evidence>
<keyword evidence="4" id="KW-1185">Reference proteome</keyword>
<protein>
    <recommendedName>
        <fullName evidence="2">Lysozyme inhibitor LprI-like N-terminal domain-containing protein</fullName>
    </recommendedName>
</protein>
<dbReference type="Gene3D" id="1.20.1270.180">
    <property type="match status" value="1"/>
</dbReference>
<gene>
    <name evidence="3" type="ORF">BVG79_00426</name>
</gene>
<accession>A0A1W6NXF8</accession>